<dbReference type="PROSITE" id="PS50927">
    <property type="entry name" value="BULB_LECTIN"/>
    <property type="match status" value="1"/>
</dbReference>
<keyword evidence="7" id="KW-0430">Lectin</keyword>
<dbReference type="InParanoid" id="A0A804UJE6"/>
<keyword evidence="10 18" id="KW-0067">ATP-binding</keyword>
<feature type="domain" description="Bulb-type lectin" evidence="23">
    <location>
        <begin position="37"/>
        <end position="180"/>
    </location>
</feature>
<dbReference type="PIRSF" id="PIRSF000641">
    <property type="entry name" value="SRK"/>
    <property type="match status" value="1"/>
</dbReference>
<keyword evidence="9 18" id="KW-0418">Kinase</keyword>
<dbReference type="GeneID" id="103638794"/>
<dbReference type="GO" id="GO:0005524">
    <property type="term" value="F:ATP binding"/>
    <property type="evidence" value="ECO:0007669"/>
    <property type="project" value="UniProtKB-UniRule"/>
</dbReference>
<evidence type="ECO:0000256" key="5">
    <source>
        <dbReference type="ARBA" id="ARBA00022692"/>
    </source>
</evidence>
<evidence type="ECO:0000256" key="9">
    <source>
        <dbReference type="ARBA" id="ARBA00022777"/>
    </source>
</evidence>
<feature type="domain" description="Protein kinase" evidence="22">
    <location>
        <begin position="533"/>
        <end position="824"/>
    </location>
</feature>
<comment type="subcellular location">
    <subcellularLocation>
        <location evidence="1">Membrane</location>
        <topology evidence="1">Single-pass type I membrane protein</topology>
    </subcellularLocation>
</comment>
<evidence type="ECO:0000256" key="3">
    <source>
        <dbReference type="ARBA" id="ARBA00022536"/>
    </source>
</evidence>
<reference evidence="24" key="3">
    <citation type="submission" date="2021-05" db="UniProtKB">
        <authorList>
            <consortium name="EnsemblPlants"/>
        </authorList>
    </citation>
    <scope>IDENTIFICATION</scope>
    <source>
        <strain evidence="24">cv. B73</strain>
    </source>
</reference>
<reference evidence="24" key="2">
    <citation type="submission" date="2019-07" db="EMBL/GenBank/DDBJ databases">
        <authorList>
            <person name="Seetharam A."/>
            <person name="Woodhouse M."/>
            <person name="Cannon E."/>
        </authorList>
    </citation>
    <scope>NUCLEOTIDE SEQUENCE [LARGE SCALE GENOMIC DNA]</scope>
    <source>
        <strain evidence="24">cv. B73</strain>
    </source>
</reference>
<keyword evidence="25" id="KW-1185">Reference proteome</keyword>
<evidence type="ECO:0000256" key="15">
    <source>
        <dbReference type="ARBA" id="ARBA00023180"/>
    </source>
</evidence>
<dbReference type="PROSITE" id="PS00107">
    <property type="entry name" value="PROTEIN_KINASE_ATP"/>
    <property type="match status" value="1"/>
</dbReference>
<evidence type="ECO:0000259" key="23">
    <source>
        <dbReference type="PROSITE" id="PS50927"/>
    </source>
</evidence>
<keyword evidence="4 18" id="KW-0808">Transferase</keyword>
<dbReference type="Gene3D" id="2.90.10.10">
    <property type="entry name" value="Bulb-type lectin domain"/>
    <property type="match status" value="2"/>
</dbReference>
<dbReference type="PANTHER" id="PTHR47976">
    <property type="entry name" value="G-TYPE LECTIN S-RECEPTOR-LIKE SERINE/THREONINE-PROTEIN KINASE SD2-5"/>
    <property type="match status" value="1"/>
</dbReference>
<evidence type="ECO:0000256" key="6">
    <source>
        <dbReference type="ARBA" id="ARBA00022729"/>
    </source>
</evidence>
<evidence type="ECO:0000256" key="19">
    <source>
        <dbReference type="PROSITE-ProRule" id="PRU10141"/>
    </source>
</evidence>
<dbReference type="KEGG" id="zma:103638794"/>
<dbReference type="Pfam" id="PF00069">
    <property type="entry name" value="Pkinase"/>
    <property type="match status" value="1"/>
</dbReference>
<sequence length="850" mass="93163">MAAALCFASLTRVRPFAAVLLLMLLQQARFRALAVARTNLTAGATLTPADYISSPSGTFSFGFLALDSDPTKFLLATWFHFADGNASSQFQPQPQPQSVVWFAKQSPSGSTSNATAQSVLSITSDGQLMLTDGQQVLWTPTTDRGSVLALLDYGNLQFLSDSGNQVLWESFSYPTDTLLPGQSLSYEPTGSEGKLFARRADAEFTTGRFSMGVQSDGNVVLYVDLLEGNDPENAYWQAYTNSPDGNTTVTFDGQGRLNYTLHNGTVNSLVKPAASFAAGEYLKFARMDPDGIVRTYVSPKNGGTGNASWTVSGAFPDYGCVKRTSGLQDMCGPGSYCVSAPTPSSRDRLECTCPSGYKYTDEQHRDSGCTPGFEPQSCDGENGGSDEFTLVELLNTTWETSIYYKKLSSVTEQQCRDSCLGDCFCAAALMIGGSKCAEMAALTNGWQANGATSLTTKAFIKVRTRNPPAAAPARNRNALAYKVAAICLAVVLLVTVGVLVALHCHRRRNRESQRPFSSSVRAFSCKELHQATNGFEKLLGKGSFGEVYRGTMRSPHPHLIAVKKLITSNEYSEQEFTNEVQSIGQIHHRNLVRMIGYCKEGKHRMLVFEFMPGGSLRGFLFDPEKRPPWRWRAEAAIAIARGLEYLHYGCSAPIIHCDIKPDNILLDDRGVPRITDFGISKLLGSQQVHATVTHVRGTRGYIAPEWLRGDARVDTKADVYSFGVVLLEMICCRRCQEPVALGLPHGAEDDETQTVTLFGWAAQLVGARRTELTLHGDDADVDSADDMERVDRFARVALWCIEPNPLLRPTTHQVVQMLETSDWAQVQTLRIPDPPECYMESSPLIPQLKD</sequence>
<evidence type="ECO:0000256" key="4">
    <source>
        <dbReference type="ARBA" id="ARBA00022679"/>
    </source>
</evidence>
<dbReference type="InterPro" id="IPR008271">
    <property type="entry name" value="Ser/Thr_kinase_AS"/>
</dbReference>
<comment type="catalytic activity">
    <reaction evidence="17 18">
        <text>L-seryl-[protein] + ATP = O-phospho-L-seryl-[protein] + ADP + H(+)</text>
        <dbReference type="Rhea" id="RHEA:17989"/>
        <dbReference type="Rhea" id="RHEA-COMP:9863"/>
        <dbReference type="Rhea" id="RHEA-COMP:11604"/>
        <dbReference type="ChEBI" id="CHEBI:15378"/>
        <dbReference type="ChEBI" id="CHEBI:29999"/>
        <dbReference type="ChEBI" id="CHEBI:30616"/>
        <dbReference type="ChEBI" id="CHEBI:83421"/>
        <dbReference type="ChEBI" id="CHEBI:456216"/>
        <dbReference type="EC" id="2.7.11.1"/>
    </reaction>
</comment>
<dbReference type="SUPFAM" id="SSF56112">
    <property type="entry name" value="Protein kinase-like (PK-like)"/>
    <property type="match status" value="1"/>
</dbReference>
<evidence type="ECO:0000256" key="12">
    <source>
        <dbReference type="ARBA" id="ARBA00023136"/>
    </source>
</evidence>
<evidence type="ECO:0000256" key="18">
    <source>
        <dbReference type="PIRNR" id="PIRNR000641"/>
    </source>
</evidence>
<dbReference type="InterPro" id="IPR000719">
    <property type="entry name" value="Prot_kinase_dom"/>
</dbReference>
<keyword evidence="14" id="KW-0675">Receptor</keyword>
<dbReference type="PROSITE" id="PS50011">
    <property type="entry name" value="PROTEIN_KINASE_DOM"/>
    <property type="match status" value="1"/>
</dbReference>
<dbReference type="AlphaFoldDB" id="A0A804UJE6"/>
<keyword evidence="8 18" id="KW-0547">Nucleotide-binding</keyword>
<dbReference type="InterPro" id="IPR001480">
    <property type="entry name" value="Bulb-type_lectin_dom"/>
</dbReference>
<dbReference type="EnsemblPlants" id="Zm00001eb388090_T001">
    <property type="protein sequence ID" value="Zm00001eb388090_P001"/>
    <property type="gene ID" value="Zm00001eb388090"/>
</dbReference>
<dbReference type="PANTHER" id="PTHR47976:SF10">
    <property type="entry name" value="RECEPTOR-LIKE SERINE_THREONINE-PROTEIN KINASE"/>
    <property type="match status" value="1"/>
</dbReference>
<dbReference type="GO" id="GO:0004674">
    <property type="term" value="F:protein serine/threonine kinase activity"/>
    <property type="evidence" value="ECO:0007669"/>
    <property type="project" value="UniProtKB-KW"/>
</dbReference>
<keyword evidence="13" id="KW-1015">Disulfide bond</keyword>
<feature type="chain" id="PRO_5033018922" description="Receptor-like serine/threonine-protein kinase" evidence="21">
    <location>
        <begin position="31"/>
        <end position="850"/>
    </location>
</feature>
<evidence type="ECO:0000313" key="25">
    <source>
        <dbReference type="Proteomes" id="UP000007305"/>
    </source>
</evidence>
<dbReference type="FunFam" id="1.10.510.10:FF:000384">
    <property type="entry name" value="G-type lectin S-receptor-like serine/threonine-protein kinase"/>
    <property type="match status" value="1"/>
</dbReference>
<keyword evidence="5 20" id="KW-0812">Transmembrane</keyword>
<name>A0A804UJE6_MAIZE</name>
<evidence type="ECO:0000256" key="7">
    <source>
        <dbReference type="ARBA" id="ARBA00022734"/>
    </source>
</evidence>
<dbReference type="FunCoup" id="A0A804UJE6">
    <property type="interactions" value="42"/>
</dbReference>
<dbReference type="InterPro" id="IPR051343">
    <property type="entry name" value="G-type_lectin_kinases/EP1-like"/>
</dbReference>
<dbReference type="InterPro" id="IPR017441">
    <property type="entry name" value="Protein_kinase_ATP_BS"/>
</dbReference>
<gene>
    <name evidence="24" type="primary">LOC103638794</name>
</gene>
<dbReference type="GO" id="GO:0016020">
    <property type="term" value="C:membrane"/>
    <property type="evidence" value="ECO:0007669"/>
    <property type="project" value="UniProtKB-SubCell"/>
</dbReference>
<organism evidence="24 25">
    <name type="scientific">Zea mays</name>
    <name type="common">Maize</name>
    <dbReference type="NCBI Taxonomy" id="4577"/>
    <lineage>
        <taxon>Eukaryota</taxon>
        <taxon>Viridiplantae</taxon>
        <taxon>Streptophyta</taxon>
        <taxon>Embryophyta</taxon>
        <taxon>Tracheophyta</taxon>
        <taxon>Spermatophyta</taxon>
        <taxon>Magnoliopsida</taxon>
        <taxon>Liliopsida</taxon>
        <taxon>Poales</taxon>
        <taxon>Poaceae</taxon>
        <taxon>PACMAD clade</taxon>
        <taxon>Panicoideae</taxon>
        <taxon>Andropogonodae</taxon>
        <taxon>Andropogoneae</taxon>
        <taxon>Tripsacinae</taxon>
        <taxon>Zea</taxon>
    </lineage>
</organism>
<comment type="catalytic activity">
    <reaction evidence="16 18">
        <text>L-threonyl-[protein] + ATP = O-phospho-L-threonyl-[protein] + ADP + H(+)</text>
        <dbReference type="Rhea" id="RHEA:46608"/>
        <dbReference type="Rhea" id="RHEA-COMP:11060"/>
        <dbReference type="Rhea" id="RHEA-COMP:11605"/>
        <dbReference type="ChEBI" id="CHEBI:15378"/>
        <dbReference type="ChEBI" id="CHEBI:30013"/>
        <dbReference type="ChEBI" id="CHEBI:30616"/>
        <dbReference type="ChEBI" id="CHEBI:61977"/>
        <dbReference type="ChEBI" id="CHEBI:456216"/>
        <dbReference type="EC" id="2.7.11.1"/>
    </reaction>
</comment>
<keyword evidence="11 20" id="KW-1133">Transmembrane helix</keyword>
<accession>A0A804UJE6</accession>
<dbReference type="SMART" id="SM00220">
    <property type="entry name" value="S_TKc"/>
    <property type="match status" value="1"/>
</dbReference>
<protein>
    <recommendedName>
        <fullName evidence="18">Receptor-like serine/threonine-protein kinase</fullName>
        <ecNumber evidence="18">2.7.11.1</ecNumber>
    </recommendedName>
</protein>
<evidence type="ECO:0000256" key="16">
    <source>
        <dbReference type="ARBA" id="ARBA00047899"/>
    </source>
</evidence>
<evidence type="ECO:0000256" key="10">
    <source>
        <dbReference type="ARBA" id="ARBA00022840"/>
    </source>
</evidence>
<keyword evidence="15" id="KW-0325">Glycoprotein</keyword>
<proteinExistence type="inferred from homology"/>
<dbReference type="Gene3D" id="3.30.200.20">
    <property type="entry name" value="Phosphorylase Kinase, domain 1"/>
    <property type="match status" value="1"/>
</dbReference>
<dbReference type="Proteomes" id="UP000007305">
    <property type="component" value="Chromosome 9"/>
</dbReference>
<evidence type="ECO:0000256" key="13">
    <source>
        <dbReference type="ARBA" id="ARBA00023157"/>
    </source>
</evidence>
<reference evidence="25" key="1">
    <citation type="journal article" date="2009" name="Science">
        <title>The B73 maize genome: complexity, diversity, and dynamics.</title>
        <authorList>
            <person name="Schnable P.S."/>
            <person name="Ware D."/>
            <person name="Fulton R.S."/>
            <person name="Stein J.C."/>
            <person name="Wei F."/>
            <person name="Pasternak S."/>
            <person name="Liang C."/>
            <person name="Zhang J."/>
            <person name="Fulton L."/>
            <person name="Graves T.A."/>
            <person name="Minx P."/>
            <person name="Reily A.D."/>
            <person name="Courtney L."/>
            <person name="Kruchowski S.S."/>
            <person name="Tomlinson C."/>
            <person name="Strong C."/>
            <person name="Delehaunty K."/>
            <person name="Fronick C."/>
            <person name="Courtney B."/>
            <person name="Rock S.M."/>
            <person name="Belter E."/>
            <person name="Du F."/>
            <person name="Kim K."/>
            <person name="Abbott R.M."/>
            <person name="Cotton M."/>
            <person name="Levy A."/>
            <person name="Marchetto P."/>
            <person name="Ochoa K."/>
            <person name="Jackson S.M."/>
            <person name="Gillam B."/>
            <person name="Chen W."/>
            <person name="Yan L."/>
            <person name="Higginbotham J."/>
            <person name="Cardenas M."/>
            <person name="Waligorski J."/>
            <person name="Applebaum E."/>
            <person name="Phelps L."/>
            <person name="Falcone J."/>
            <person name="Kanchi K."/>
            <person name="Thane T."/>
            <person name="Scimone A."/>
            <person name="Thane N."/>
            <person name="Henke J."/>
            <person name="Wang T."/>
            <person name="Ruppert J."/>
            <person name="Shah N."/>
            <person name="Rotter K."/>
            <person name="Hodges J."/>
            <person name="Ingenthron E."/>
            <person name="Cordes M."/>
            <person name="Kohlberg S."/>
            <person name="Sgro J."/>
            <person name="Delgado B."/>
            <person name="Mead K."/>
            <person name="Chinwalla A."/>
            <person name="Leonard S."/>
            <person name="Crouse K."/>
            <person name="Collura K."/>
            <person name="Kudrna D."/>
            <person name="Currie J."/>
            <person name="He R."/>
            <person name="Angelova A."/>
            <person name="Rajasekar S."/>
            <person name="Mueller T."/>
            <person name="Lomeli R."/>
            <person name="Scara G."/>
            <person name="Ko A."/>
            <person name="Delaney K."/>
            <person name="Wissotski M."/>
            <person name="Lopez G."/>
            <person name="Campos D."/>
            <person name="Braidotti M."/>
            <person name="Ashley E."/>
            <person name="Golser W."/>
            <person name="Kim H."/>
            <person name="Lee S."/>
            <person name="Lin J."/>
            <person name="Dujmic Z."/>
            <person name="Kim W."/>
            <person name="Talag J."/>
            <person name="Zuccolo A."/>
            <person name="Fan C."/>
            <person name="Sebastian A."/>
            <person name="Kramer M."/>
            <person name="Spiegel L."/>
            <person name="Nascimento L."/>
            <person name="Zutavern T."/>
            <person name="Miller B."/>
            <person name="Ambroise C."/>
            <person name="Muller S."/>
            <person name="Spooner W."/>
            <person name="Narechania A."/>
            <person name="Ren L."/>
            <person name="Wei S."/>
            <person name="Kumari S."/>
            <person name="Faga B."/>
            <person name="Levy M.J."/>
            <person name="McMahan L."/>
            <person name="Van Buren P."/>
            <person name="Vaughn M.W."/>
            <person name="Ying K."/>
            <person name="Yeh C.-T."/>
            <person name="Emrich S.J."/>
            <person name="Jia Y."/>
            <person name="Kalyanaraman A."/>
            <person name="Hsia A.-P."/>
            <person name="Barbazuk W.B."/>
            <person name="Baucom R.S."/>
            <person name="Brutnell T.P."/>
            <person name="Carpita N.C."/>
            <person name="Chaparro C."/>
            <person name="Chia J.-M."/>
            <person name="Deragon J.-M."/>
            <person name="Estill J.C."/>
            <person name="Fu Y."/>
            <person name="Jeddeloh J.A."/>
            <person name="Han Y."/>
            <person name="Lee H."/>
            <person name="Li P."/>
            <person name="Lisch D.R."/>
            <person name="Liu S."/>
            <person name="Liu Z."/>
            <person name="Nagel D.H."/>
            <person name="McCann M.C."/>
            <person name="SanMiguel P."/>
            <person name="Myers A.M."/>
            <person name="Nettleton D."/>
            <person name="Nguyen J."/>
            <person name="Penning B.W."/>
            <person name="Ponnala L."/>
            <person name="Schneider K.L."/>
            <person name="Schwartz D.C."/>
            <person name="Sharma A."/>
            <person name="Soderlund C."/>
            <person name="Springer N.M."/>
            <person name="Sun Q."/>
            <person name="Wang H."/>
            <person name="Waterman M."/>
            <person name="Westerman R."/>
            <person name="Wolfgruber T.K."/>
            <person name="Yang L."/>
            <person name="Yu Y."/>
            <person name="Zhang L."/>
            <person name="Zhou S."/>
            <person name="Zhu Q."/>
            <person name="Bennetzen J.L."/>
            <person name="Dawe R.K."/>
            <person name="Jiang J."/>
            <person name="Jiang N."/>
            <person name="Presting G.G."/>
            <person name="Wessler S.R."/>
            <person name="Aluru S."/>
            <person name="Martienssen R.A."/>
            <person name="Clifton S.W."/>
            <person name="McCombie W.R."/>
            <person name="Wing R.A."/>
            <person name="Wilson R.K."/>
        </authorList>
    </citation>
    <scope>NUCLEOTIDE SEQUENCE [LARGE SCALE GENOMIC DNA]</scope>
    <source>
        <strain evidence="25">cv. B73</strain>
    </source>
</reference>
<evidence type="ECO:0000256" key="11">
    <source>
        <dbReference type="ARBA" id="ARBA00022989"/>
    </source>
</evidence>
<dbReference type="InterPro" id="IPR024171">
    <property type="entry name" value="SRK-like_kinase"/>
</dbReference>
<evidence type="ECO:0000259" key="22">
    <source>
        <dbReference type="PROSITE" id="PS50011"/>
    </source>
</evidence>
<dbReference type="Pfam" id="PF01453">
    <property type="entry name" value="B_lectin"/>
    <property type="match status" value="1"/>
</dbReference>
<evidence type="ECO:0000256" key="21">
    <source>
        <dbReference type="SAM" id="SignalP"/>
    </source>
</evidence>
<keyword evidence="6 21" id="KW-0732">Signal</keyword>
<feature type="binding site" evidence="19">
    <location>
        <position position="564"/>
    </location>
    <ligand>
        <name>ATP</name>
        <dbReference type="ChEBI" id="CHEBI:30616"/>
    </ligand>
</feature>
<dbReference type="EC" id="2.7.11.1" evidence="18"/>
<dbReference type="SMART" id="SM00108">
    <property type="entry name" value="B_lectin"/>
    <property type="match status" value="1"/>
</dbReference>
<keyword evidence="2 18" id="KW-0723">Serine/threonine-protein kinase</keyword>
<keyword evidence="12 20" id="KW-0472">Membrane</keyword>
<dbReference type="InterPro" id="IPR011009">
    <property type="entry name" value="Kinase-like_dom_sf"/>
</dbReference>
<dbReference type="GO" id="GO:0004672">
    <property type="term" value="F:protein kinase activity"/>
    <property type="evidence" value="ECO:0000318"/>
    <property type="project" value="GO_Central"/>
</dbReference>
<evidence type="ECO:0000256" key="14">
    <source>
        <dbReference type="ARBA" id="ARBA00023170"/>
    </source>
</evidence>
<evidence type="ECO:0000256" key="17">
    <source>
        <dbReference type="ARBA" id="ARBA00048679"/>
    </source>
</evidence>
<dbReference type="Gene3D" id="1.10.510.10">
    <property type="entry name" value="Transferase(Phosphotransferase) domain 1"/>
    <property type="match status" value="1"/>
</dbReference>
<comment type="similarity">
    <text evidence="18">Belongs to the protein kinase superfamily. Ser/Thr protein kinase family.</text>
</comment>
<keyword evidence="3" id="KW-0245">EGF-like domain</keyword>
<dbReference type="InterPro" id="IPR036426">
    <property type="entry name" value="Bulb-type_lectin_dom_sf"/>
</dbReference>
<feature type="transmembrane region" description="Helical" evidence="20">
    <location>
        <begin position="479"/>
        <end position="502"/>
    </location>
</feature>
<evidence type="ECO:0000256" key="20">
    <source>
        <dbReference type="SAM" id="Phobius"/>
    </source>
</evidence>
<dbReference type="RefSeq" id="XP_008659831.1">
    <property type="nucleotide sequence ID" value="XM_008661609.2"/>
</dbReference>
<dbReference type="GO" id="GO:0051707">
    <property type="term" value="P:response to other organism"/>
    <property type="evidence" value="ECO:0007669"/>
    <property type="project" value="UniProtKB-ARBA"/>
</dbReference>
<dbReference type="FunFam" id="3.30.200.20:FF:000740">
    <property type="entry name" value="Putative S-receptor kinase"/>
    <property type="match status" value="1"/>
</dbReference>
<evidence type="ECO:0000313" key="24">
    <source>
        <dbReference type="EnsemblPlants" id="Zm00001eb388090_P001"/>
    </source>
</evidence>
<dbReference type="FunFam" id="2.90.10.10:FF:000035">
    <property type="entry name" value="Putative S-receptor kinase"/>
    <property type="match status" value="1"/>
</dbReference>
<evidence type="ECO:0000256" key="1">
    <source>
        <dbReference type="ARBA" id="ARBA00004479"/>
    </source>
</evidence>
<feature type="signal peptide" evidence="21">
    <location>
        <begin position="1"/>
        <end position="30"/>
    </location>
</feature>
<evidence type="ECO:0000256" key="8">
    <source>
        <dbReference type="ARBA" id="ARBA00022741"/>
    </source>
</evidence>
<dbReference type="Gramene" id="Zm00001eb388090_T001">
    <property type="protein sequence ID" value="Zm00001eb388090_P001"/>
    <property type="gene ID" value="Zm00001eb388090"/>
</dbReference>
<dbReference type="FunFam" id="2.90.10.10:FF:000031">
    <property type="entry name" value="G-type lectin S-receptor-like serine/threonine-protein kinase LECRK1"/>
    <property type="match status" value="1"/>
</dbReference>
<dbReference type="OrthoDB" id="5857966at2759"/>
<dbReference type="GO" id="GO:0030246">
    <property type="term" value="F:carbohydrate binding"/>
    <property type="evidence" value="ECO:0007669"/>
    <property type="project" value="UniProtKB-KW"/>
</dbReference>
<evidence type="ECO:0000256" key="2">
    <source>
        <dbReference type="ARBA" id="ARBA00022527"/>
    </source>
</evidence>
<dbReference type="SUPFAM" id="SSF51110">
    <property type="entry name" value="alpha-D-mannose-specific plant lectins"/>
    <property type="match status" value="1"/>
</dbReference>
<dbReference type="PROSITE" id="PS00108">
    <property type="entry name" value="PROTEIN_KINASE_ST"/>
    <property type="match status" value="1"/>
</dbReference>